<keyword evidence="4" id="KW-1185">Reference proteome</keyword>
<evidence type="ECO:0000313" key="3">
    <source>
        <dbReference type="EMBL" id="MDH7639331.1"/>
    </source>
</evidence>
<dbReference type="InterPro" id="IPR005625">
    <property type="entry name" value="PepSY-ass_TM"/>
</dbReference>
<feature type="region of interest" description="Disordered" evidence="1">
    <location>
        <begin position="127"/>
        <end position="146"/>
    </location>
</feature>
<evidence type="ECO:0000256" key="1">
    <source>
        <dbReference type="SAM" id="MobiDB-lite"/>
    </source>
</evidence>
<protein>
    <submittedName>
        <fullName evidence="3">PepSY-associated TM helix domain-containing protein</fullName>
    </submittedName>
</protein>
<proteinExistence type="predicted"/>
<feature type="transmembrane region" description="Helical" evidence="2">
    <location>
        <begin position="214"/>
        <end position="234"/>
    </location>
</feature>
<reference evidence="3" key="1">
    <citation type="submission" date="2023-04" db="EMBL/GenBank/DDBJ databases">
        <title>Sphingomonas sp. MAHUQ-71 isolated from rice field.</title>
        <authorList>
            <person name="Huq M.A."/>
        </authorList>
    </citation>
    <scope>NUCLEOTIDE SEQUENCE</scope>
    <source>
        <strain evidence="3">MAHUQ-71</strain>
    </source>
</reference>
<dbReference type="RefSeq" id="WP_281044606.1">
    <property type="nucleotide sequence ID" value="NZ_JARYGZ010000001.1"/>
</dbReference>
<feature type="transmembrane region" description="Helical" evidence="2">
    <location>
        <begin position="163"/>
        <end position="187"/>
    </location>
</feature>
<feature type="transmembrane region" description="Helical" evidence="2">
    <location>
        <begin position="7"/>
        <end position="29"/>
    </location>
</feature>
<comment type="caution">
    <text evidence="3">The sequence shown here is derived from an EMBL/GenBank/DDBJ whole genome shotgun (WGS) entry which is preliminary data.</text>
</comment>
<organism evidence="3 4">
    <name type="scientific">Sphingomonas oryzagri</name>
    <dbReference type="NCBI Taxonomy" id="3042314"/>
    <lineage>
        <taxon>Bacteria</taxon>
        <taxon>Pseudomonadati</taxon>
        <taxon>Pseudomonadota</taxon>
        <taxon>Alphaproteobacteria</taxon>
        <taxon>Sphingomonadales</taxon>
        <taxon>Sphingomonadaceae</taxon>
        <taxon>Sphingomonas</taxon>
    </lineage>
</organism>
<dbReference type="PANTHER" id="PTHR34219">
    <property type="entry name" value="IRON-REGULATED INNER MEMBRANE PROTEIN-RELATED"/>
    <property type="match status" value="1"/>
</dbReference>
<sequence length="403" mass="43971">MRIVHRWIAIVILGFALWFSITGIAVQGIDIATIMSHAPATDPNMLAIRESIDGPPNQIVIRPQDYAAQSFPTGSDYARLFESLTRAVRSDLGPAAPLAYLDVRSEQGKAVGEVRSGEITLRYSLADGQRLPPPPNGPQGPQSSAHNTAKHLHRLFFLGDDMLWLNAFVGIGLGAMIVTGIVMYFRLLKARARLKRYNPFWSAGGAWRRLHRSVSVVAAVFLLVVAVTGTLLSIDSLSFGLYRALYPDRLVHGFSPIGTVGDFSTPLRDDERDPMLVATLAAYRAHDGDRPIKAIRLRTFAGHPQGIIIAGGDATEQLIFNARSGMTEGLSGAGYPYTGFPTGWQLHELLKRIHRGDVIGVPGRVIDLLSGLSLAFLSISGLALYLDLKGRRSKAGRKGLFWR</sequence>
<evidence type="ECO:0000256" key="2">
    <source>
        <dbReference type="SAM" id="Phobius"/>
    </source>
</evidence>
<keyword evidence="2" id="KW-0812">Transmembrane</keyword>
<feature type="transmembrane region" description="Helical" evidence="2">
    <location>
        <begin position="368"/>
        <end position="388"/>
    </location>
</feature>
<evidence type="ECO:0000313" key="4">
    <source>
        <dbReference type="Proteomes" id="UP001160625"/>
    </source>
</evidence>
<gene>
    <name evidence="3" type="ORF">QGN17_11375</name>
</gene>
<accession>A0ABT6N205</accession>
<keyword evidence="2" id="KW-1133">Transmembrane helix</keyword>
<dbReference type="EMBL" id="JARYGZ010000001">
    <property type="protein sequence ID" value="MDH7639331.1"/>
    <property type="molecule type" value="Genomic_DNA"/>
</dbReference>
<dbReference type="Pfam" id="PF03929">
    <property type="entry name" value="PepSY_TM"/>
    <property type="match status" value="1"/>
</dbReference>
<keyword evidence="2" id="KW-0472">Membrane</keyword>
<name>A0ABT6N205_9SPHN</name>
<dbReference type="PANTHER" id="PTHR34219:SF3">
    <property type="entry name" value="BLL7967 PROTEIN"/>
    <property type="match status" value="1"/>
</dbReference>
<dbReference type="Proteomes" id="UP001160625">
    <property type="component" value="Unassembled WGS sequence"/>
</dbReference>